<dbReference type="EMBL" id="JAMFLX010000014">
    <property type="protein sequence ID" value="MCL6270526.1"/>
    <property type="molecule type" value="Genomic_DNA"/>
</dbReference>
<dbReference type="RefSeq" id="WP_249699762.1">
    <property type="nucleotide sequence ID" value="NZ_JAMFLX010000014.1"/>
</dbReference>
<dbReference type="Proteomes" id="UP001203338">
    <property type="component" value="Unassembled WGS sequence"/>
</dbReference>
<evidence type="ECO:0000313" key="2">
    <source>
        <dbReference type="EMBL" id="MCL6270526.1"/>
    </source>
</evidence>
<accession>A0ABT0PH01</accession>
<keyword evidence="3" id="KW-1185">Reference proteome</keyword>
<sequence length="413" mass="46079">MSLINRPKTPPSPNLATEESPLRPKAKTRTSRTWFGHTSERIQGQINRFLSPQIPRASLQDIPLKSRLIYIVKSVVLMIISVSANYLIKAISTLEDALVNQINKARGISPKPGSQRQTLFSHLAFPHAEAIKGTRYPHGIPQQDLHLYTNPTLLVVEGGEVNRFGHAVIMFGDPSSGEARYIQISSGNNYPEHMTSTEFDDFLEKWGCQVSYEVKLPVSDNTLLQKAVNNASMAKWRWGGPTQNCLAFAYRLVDASGGDSTLLKQFDTVSNEYPALALQGVGQAIHNTVQSLPDLENPDDIEEKLCVAASHAAEKTPCNPAMPKTYFHEMMNQVLKELQSLNLPDDVHRHLKKALKRNCIPKALEFIENSAVKFTRNIQRHHADLPLDAARNMPVGLRNVGPQTHRGFNEDNL</sequence>
<feature type="region of interest" description="Disordered" evidence="1">
    <location>
        <begin position="1"/>
        <end position="30"/>
    </location>
</feature>
<proteinExistence type="predicted"/>
<organism evidence="2 3">
    <name type="scientific">Parendozoicomonas callyspongiae</name>
    <dbReference type="NCBI Taxonomy" id="2942213"/>
    <lineage>
        <taxon>Bacteria</taxon>
        <taxon>Pseudomonadati</taxon>
        <taxon>Pseudomonadota</taxon>
        <taxon>Gammaproteobacteria</taxon>
        <taxon>Oceanospirillales</taxon>
        <taxon>Endozoicomonadaceae</taxon>
        <taxon>Parendozoicomonas</taxon>
    </lineage>
</organism>
<name>A0ABT0PH01_9GAMM</name>
<evidence type="ECO:0000313" key="3">
    <source>
        <dbReference type="Proteomes" id="UP001203338"/>
    </source>
</evidence>
<gene>
    <name evidence="2" type="ORF">M3P05_11390</name>
</gene>
<evidence type="ECO:0000256" key="1">
    <source>
        <dbReference type="SAM" id="MobiDB-lite"/>
    </source>
</evidence>
<protein>
    <submittedName>
        <fullName evidence="2">Uncharacterized protein</fullName>
    </submittedName>
</protein>
<comment type="caution">
    <text evidence="2">The sequence shown here is derived from an EMBL/GenBank/DDBJ whole genome shotgun (WGS) entry which is preliminary data.</text>
</comment>
<reference evidence="2 3" key="1">
    <citation type="submission" date="2022-05" db="EMBL/GenBank/DDBJ databases">
        <authorList>
            <person name="Park J.-S."/>
        </authorList>
    </citation>
    <scope>NUCLEOTIDE SEQUENCE [LARGE SCALE GENOMIC DNA]</scope>
    <source>
        <strain evidence="2 3">2012CJ34-2</strain>
    </source>
</reference>